<feature type="transmembrane region" description="Helical" evidence="6">
    <location>
        <begin position="366"/>
        <end position="388"/>
    </location>
</feature>
<reference evidence="8" key="1">
    <citation type="submission" date="2017-06" db="EMBL/GenBank/DDBJ databases">
        <authorList>
            <person name="Varghese N."/>
            <person name="Submissions S."/>
        </authorList>
    </citation>
    <scope>NUCLEOTIDE SEQUENCE [LARGE SCALE GENOMIC DNA]</scope>
    <source>
        <strain evidence="8">DSM 22348</strain>
    </source>
</reference>
<dbReference type="OrthoDB" id="9804700at2"/>
<proteinExistence type="predicted"/>
<evidence type="ECO:0000256" key="1">
    <source>
        <dbReference type="ARBA" id="ARBA00004651"/>
    </source>
</evidence>
<dbReference type="InterPro" id="IPR002293">
    <property type="entry name" value="AA/rel_permease1"/>
</dbReference>
<dbReference type="RefSeq" id="WP_042129060.1">
    <property type="nucleotide sequence ID" value="NZ_FZOL01000009.1"/>
</dbReference>
<dbReference type="STRING" id="1215104.GCA_000730585_00808"/>
<keyword evidence="3 6" id="KW-0812">Transmembrane</keyword>
<keyword evidence="8" id="KW-1185">Reference proteome</keyword>
<feature type="transmembrane region" description="Helical" evidence="6">
    <location>
        <begin position="419"/>
        <end position="438"/>
    </location>
</feature>
<dbReference type="Proteomes" id="UP000198407">
    <property type="component" value="Unassembled WGS sequence"/>
</dbReference>
<evidence type="ECO:0000313" key="8">
    <source>
        <dbReference type="Proteomes" id="UP000198407"/>
    </source>
</evidence>
<keyword evidence="2" id="KW-1003">Cell membrane</keyword>
<feature type="transmembrane region" description="Helical" evidence="6">
    <location>
        <begin position="279"/>
        <end position="305"/>
    </location>
</feature>
<feature type="transmembrane region" description="Helical" evidence="6">
    <location>
        <begin position="340"/>
        <end position="360"/>
    </location>
</feature>
<organism evidence="7 8">
    <name type="scientific">Pseudomonas japonica</name>
    <dbReference type="NCBI Taxonomy" id="256466"/>
    <lineage>
        <taxon>Bacteria</taxon>
        <taxon>Pseudomonadati</taxon>
        <taxon>Pseudomonadota</taxon>
        <taxon>Gammaproteobacteria</taxon>
        <taxon>Pseudomonadales</taxon>
        <taxon>Pseudomonadaceae</taxon>
        <taxon>Pseudomonas</taxon>
    </lineage>
</organism>
<evidence type="ECO:0000256" key="4">
    <source>
        <dbReference type="ARBA" id="ARBA00022989"/>
    </source>
</evidence>
<dbReference type="Pfam" id="PF13520">
    <property type="entry name" value="AA_permease_2"/>
    <property type="match status" value="1"/>
</dbReference>
<feature type="transmembrane region" description="Helical" evidence="6">
    <location>
        <begin position="201"/>
        <end position="219"/>
    </location>
</feature>
<dbReference type="PIRSF" id="PIRSF006060">
    <property type="entry name" value="AA_transporter"/>
    <property type="match status" value="1"/>
</dbReference>
<feature type="transmembrane region" description="Helical" evidence="6">
    <location>
        <begin position="395"/>
        <end position="413"/>
    </location>
</feature>
<dbReference type="GO" id="GO:0005886">
    <property type="term" value="C:plasma membrane"/>
    <property type="evidence" value="ECO:0007669"/>
    <property type="project" value="UniProtKB-SubCell"/>
</dbReference>
<dbReference type="PANTHER" id="PTHR42770:SF16">
    <property type="entry name" value="AMINO ACID PERMEASE"/>
    <property type="match status" value="1"/>
</dbReference>
<dbReference type="AlphaFoldDB" id="A0A239F0W9"/>
<feature type="transmembrane region" description="Helical" evidence="6">
    <location>
        <begin position="133"/>
        <end position="152"/>
    </location>
</feature>
<evidence type="ECO:0000313" key="7">
    <source>
        <dbReference type="EMBL" id="SNS50539.1"/>
    </source>
</evidence>
<gene>
    <name evidence="7" type="ORF">SAMN05444352_10965</name>
</gene>
<dbReference type="GO" id="GO:0022857">
    <property type="term" value="F:transmembrane transporter activity"/>
    <property type="evidence" value="ECO:0007669"/>
    <property type="project" value="InterPro"/>
</dbReference>
<accession>A0A239F0W9</accession>
<feature type="transmembrane region" description="Helical" evidence="6">
    <location>
        <begin position="159"/>
        <end position="181"/>
    </location>
</feature>
<evidence type="ECO:0000256" key="3">
    <source>
        <dbReference type="ARBA" id="ARBA00022692"/>
    </source>
</evidence>
<dbReference type="InterPro" id="IPR050367">
    <property type="entry name" value="APC_superfamily"/>
</dbReference>
<comment type="subcellular location">
    <subcellularLocation>
        <location evidence="1">Cell membrane</location>
        <topology evidence="1">Multi-pass membrane protein</topology>
    </subcellularLocation>
</comment>
<name>A0A239F0W9_9PSED</name>
<protein>
    <submittedName>
        <fullName evidence="7">Amino acid/polyamine/organocation transporter, APC superfamily</fullName>
    </submittedName>
</protein>
<feature type="transmembrane region" description="Helical" evidence="6">
    <location>
        <begin position="95"/>
        <end position="121"/>
    </location>
</feature>
<dbReference type="EMBL" id="FZOL01000009">
    <property type="protein sequence ID" value="SNS50539.1"/>
    <property type="molecule type" value="Genomic_DNA"/>
</dbReference>
<evidence type="ECO:0000256" key="2">
    <source>
        <dbReference type="ARBA" id="ARBA00022475"/>
    </source>
</evidence>
<keyword evidence="4 6" id="KW-1133">Transmembrane helix</keyword>
<sequence length="448" mass="47447">MGLAHGTPGTQEAAGLRRTLGMKDLIAYGLAYIAPMAPLTTFGFVWDASGGLIALAYLLGAICMYFTAQSYATMSATVPCSGSVYGFARHSLGQLPGFIAGWLILLDYLLIPALVFLVMAVGLQTLLPNLDRATSLAGLVVISLAVNWLGVAVTTRVSLVSVVVQFLAMFALVALALQALADGKGAGALTAAPFYAADQFDLMKLFTATSICVLSFLGFDAISTLSEEVRSDDRRMIGRAIFSVLAICTLLFVGSTWVLGNLMPGVRISDASSTIYQLLAVQISPFSALAVAWLIALLAGFTNVLPMQVGVSRVLFAMGRDRQLPSVLARLHGGSGTPHVALLFSTLVSLAVAVAMRDHIDTLASFVNFGALSAFALLHVSVLVEFAVKQRSPRVFAHWIVPVVGIAVVLVVLHGMERTALEIGGAWLLIGCVYGLFLRRKGRIALKI</sequence>
<feature type="transmembrane region" description="Helical" evidence="6">
    <location>
        <begin position="240"/>
        <end position="259"/>
    </location>
</feature>
<dbReference type="PANTHER" id="PTHR42770">
    <property type="entry name" value="AMINO ACID TRANSPORTER-RELATED"/>
    <property type="match status" value="1"/>
</dbReference>
<feature type="transmembrane region" description="Helical" evidence="6">
    <location>
        <begin position="52"/>
        <end position="74"/>
    </location>
</feature>
<evidence type="ECO:0000256" key="5">
    <source>
        <dbReference type="ARBA" id="ARBA00023136"/>
    </source>
</evidence>
<evidence type="ECO:0000256" key="6">
    <source>
        <dbReference type="SAM" id="Phobius"/>
    </source>
</evidence>
<dbReference type="Gene3D" id="1.20.1740.10">
    <property type="entry name" value="Amino acid/polyamine transporter I"/>
    <property type="match status" value="1"/>
</dbReference>
<keyword evidence="5 6" id="KW-0472">Membrane</keyword>